<keyword evidence="4" id="KW-1003">Cell membrane</keyword>
<comment type="subcellular location">
    <subcellularLocation>
        <location evidence="1">Cell inner membrane</location>
        <topology evidence="1">Single-pass membrane protein</topology>
    </subcellularLocation>
</comment>
<dbReference type="InterPro" id="IPR024230">
    <property type="entry name" value="GspL_cyto_dom"/>
</dbReference>
<dbReference type="NCBIfam" id="TIGR01709">
    <property type="entry name" value="typeII_sec_gspL"/>
    <property type="match status" value="1"/>
</dbReference>
<evidence type="ECO:0000256" key="10">
    <source>
        <dbReference type="PIRNR" id="PIRNR015761"/>
    </source>
</evidence>
<organism evidence="13 14">
    <name type="scientific">Ectopseudomonas mendocina</name>
    <name type="common">Pseudomonas mendocina</name>
    <dbReference type="NCBI Taxonomy" id="300"/>
    <lineage>
        <taxon>Bacteria</taxon>
        <taxon>Pseudomonadati</taxon>
        <taxon>Pseudomonadota</taxon>
        <taxon>Gammaproteobacteria</taxon>
        <taxon>Pseudomonadales</taxon>
        <taxon>Pseudomonadaceae</taxon>
        <taxon>Ectopseudomonas</taxon>
    </lineage>
</organism>
<keyword evidence="8" id="KW-1133">Transmembrane helix</keyword>
<keyword evidence="9" id="KW-0472">Membrane</keyword>
<feature type="domain" description="GspL cytoplasmic actin-ATPase-like" evidence="11">
    <location>
        <begin position="30"/>
        <end position="219"/>
    </location>
</feature>
<keyword evidence="6" id="KW-0812">Transmembrane</keyword>
<dbReference type="Pfam" id="PF12693">
    <property type="entry name" value="GspL_C"/>
    <property type="match status" value="1"/>
</dbReference>
<comment type="function">
    <text evidence="10">Inner membrane component of the type II secretion system required for the energy-dependent secretion of extracellular factors such as proteases and toxins from the periplasm.</text>
</comment>
<evidence type="ECO:0000256" key="6">
    <source>
        <dbReference type="ARBA" id="ARBA00022692"/>
    </source>
</evidence>
<evidence type="ECO:0000256" key="5">
    <source>
        <dbReference type="ARBA" id="ARBA00022519"/>
    </source>
</evidence>
<dbReference type="InterPro" id="IPR025691">
    <property type="entry name" value="GspL_pp_dom"/>
</dbReference>
<dbReference type="EMBL" id="CP148074">
    <property type="protein sequence ID" value="WXL24667.1"/>
    <property type="molecule type" value="Genomic_DNA"/>
</dbReference>
<evidence type="ECO:0000259" key="12">
    <source>
        <dbReference type="Pfam" id="PF12693"/>
    </source>
</evidence>
<keyword evidence="7 10" id="KW-0653">Protein transport</keyword>
<reference evidence="13 14" key="1">
    <citation type="submission" date="2024-03" db="EMBL/GenBank/DDBJ databases">
        <title>Complete genome of BD2.</title>
        <authorList>
            <person name="Cao G."/>
        </authorList>
    </citation>
    <scope>NUCLEOTIDE SEQUENCE [LARGE SCALE GENOMIC DNA]</scope>
    <source>
        <strain evidence="13 14">BD2</strain>
    </source>
</reference>
<dbReference type="PIRSF" id="PIRSF015761">
    <property type="entry name" value="Protein_L"/>
    <property type="match status" value="1"/>
</dbReference>
<accession>A0ABZ2RDH4</accession>
<keyword evidence="5" id="KW-0997">Cell inner membrane</keyword>
<evidence type="ECO:0000256" key="9">
    <source>
        <dbReference type="ARBA" id="ARBA00023136"/>
    </source>
</evidence>
<proteinExistence type="inferred from homology"/>
<keyword evidence="14" id="KW-1185">Reference proteome</keyword>
<evidence type="ECO:0000256" key="7">
    <source>
        <dbReference type="ARBA" id="ARBA00022927"/>
    </source>
</evidence>
<dbReference type="Pfam" id="PF05134">
    <property type="entry name" value="T2SSL"/>
    <property type="match status" value="1"/>
</dbReference>
<evidence type="ECO:0000256" key="2">
    <source>
        <dbReference type="ARBA" id="ARBA00005318"/>
    </source>
</evidence>
<dbReference type="InterPro" id="IPR043129">
    <property type="entry name" value="ATPase_NBD"/>
</dbReference>
<dbReference type="SUPFAM" id="SSF53067">
    <property type="entry name" value="Actin-like ATPase domain"/>
    <property type="match status" value="1"/>
</dbReference>
<evidence type="ECO:0000256" key="8">
    <source>
        <dbReference type="ARBA" id="ARBA00022989"/>
    </source>
</evidence>
<evidence type="ECO:0000259" key="11">
    <source>
        <dbReference type="Pfam" id="PF05134"/>
    </source>
</evidence>
<feature type="domain" description="GspL periplasmic" evidence="12">
    <location>
        <begin position="226"/>
        <end position="375"/>
    </location>
</feature>
<sequence>MSHWLYLLPDVQPTCCYWWQAEGPLHQGDLAQAAVALAGQPLTLLLPMEMASYHCVSIPPRSGRWMRQALSNAVEEQVIDEIDTLHLAHGPLKDKGQCAVAAINRDALSRCLEQLAEVNLRPLRAYLDADCLPADKEHALEFAGRWLLGGDTSLRFALTADELVGLRPFLPESLHWQSPEPPLQMTASCIDWQQQDQPWHVLSQGSSAAINLLQGEFQQHIPQPPAWRLVVSALVIAAFATLLQSIFLSTYLNHQSEQIQAETDAQWRQHFPDAGPLDDLASYISSHQHSSTTHYNGVALRLSELAQLWSSSHGALAQVQRLDYQADEGWSLQVNAAAFSDLQQLRENLTAQGLEASTDSSVRDIQGVSARFQIKE</sequence>
<evidence type="ECO:0000313" key="14">
    <source>
        <dbReference type="Proteomes" id="UP001476583"/>
    </source>
</evidence>
<dbReference type="InterPro" id="IPR007812">
    <property type="entry name" value="T2SS_protein-GspL"/>
</dbReference>
<dbReference type="Gene3D" id="3.30.1360.100">
    <property type="entry name" value="General secretion pathway protein M, EpsM"/>
    <property type="match status" value="1"/>
</dbReference>
<dbReference type="Gene3D" id="3.30.420.380">
    <property type="match status" value="1"/>
</dbReference>
<dbReference type="Proteomes" id="UP001476583">
    <property type="component" value="Chromosome"/>
</dbReference>
<keyword evidence="3 10" id="KW-0813">Transport</keyword>
<comment type="similarity">
    <text evidence="2 10">Belongs to the GSP L family.</text>
</comment>
<name>A0ABZ2RDH4_ECTME</name>
<evidence type="ECO:0000256" key="1">
    <source>
        <dbReference type="ARBA" id="ARBA00004377"/>
    </source>
</evidence>
<dbReference type="CDD" id="cd24017">
    <property type="entry name" value="ASKHA_T2SSL_N"/>
    <property type="match status" value="1"/>
</dbReference>
<protein>
    <recommendedName>
        <fullName evidence="10">Type II secretion system protein L</fullName>
        <shortName evidence="10">T2SS protein L</shortName>
    </recommendedName>
</protein>
<evidence type="ECO:0000256" key="4">
    <source>
        <dbReference type="ARBA" id="ARBA00022475"/>
    </source>
</evidence>
<evidence type="ECO:0000256" key="3">
    <source>
        <dbReference type="ARBA" id="ARBA00022448"/>
    </source>
</evidence>
<evidence type="ECO:0000313" key="13">
    <source>
        <dbReference type="EMBL" id="WXL24667.1"/>
    </source>
</evidence>
<gene>
    <name evidence="13" type="primary">gspL</name>
    <name evidence="13" type="ORF">WG219_15260</name>
</gene>